<sequence length="110" mass="12736">MVLYPLQRDQIRFLLLCRSLCLSQFSKSLNHSPWALSHSFSQPPTTFIYRQSRYQCKSLSLAGDTARLPLHLSRPRPHEPHCVEGIIVAVASKDNTLRLWKDNSFWGLQK</sequence>
<gene>
    <name evidence="1" type="ORF">RGQ29_008089</name>
</gene>
<reference evidence="1 2" key="1">
    <citation type="journal article" date="2023" name="G3 (Bethesda)">
        <title>A haplotype-resolved chromosome-scale genome for Quercus rubra L. provides insights into the genetics of adaptive traits for red oak species.</title>
        <authorList>
            <person name="Kapoor B."/>
            <person name="Jenkins J."/>
            <person name="Schmutz J."/>
            <person name="Zhebentyayeva T."/>
            <person name="Kuelheim C."/>
            <person name="Coggeshall M."/>
            <person name="Heim C."/>
            <person name="Lasky J.R."/>
            <person name="Leites L."/>
            <person name="Islam-Faridi N."/>
            <person name="Romero-Severson J."/>
            <person name="DeLeo V.L."/>
            <person name="Lucas S.M."/>
            <person name="Lazic D."/>
            <person name="Gailing O."/>
            <person name="Carlson J."/>
            <person name="Staton M."/>
        </authorList>
    </citation>
    <scope>NUCLEOTIDE SEQUENCE [LARGE SCALE GENOMIC DNA]</scope>
    <source>
        <strain evidence="1">Pseudo-F2</strain>
    </source>
</reference>
<dbReference type="AlphaFoldDB" id="A0AAN7I882"/>
<evidence type="ECO:0000313" key="2">
    <source>
        <dbReference type="Proteomes" id="UP001324115"/>
    </source>
</evidence>
<organism evidence="1 2">
    <name type="scientific">Quercus rubra</name>
    <name type="common">Northern red oak</name>
    <name type="synonym">Quercus borealis</name>
    <dbReference type="NCBI Taxonomy" id="3512"/>
    <lineage>
        <taxon>Eukaryota</taxon>
        <taxon>Viridiplantae</taxon>
        <taxon>Streptophyta</taxon>
        <taxon>Embryophyta</taxon>
        <taxon>Tracheophyta</taxon>
        <taxon>Spermatophyta</taxon>
        <taxon>Magnoliopsida</taxon>
        <taxon>eudicotyledons</taxon>
        <taxon>Gunneridae</taxon>
        <taxon>Pentapetalae</taxon>
        <taxon>rosids</taxon>
        <taxon>fabids</taxon>
        <taxon>Fagales</taxon>
        <taxon>Fagaceae</taxon>
        <taxon>Quercus</taxon>
    </lineage>
</organism>
<evidence type="ECO:0000313" key="1">
    <source>
        <dbReference type="EMBL" id="KAK4558643.1"/>
    </source>
</evidence>
<accession>A0AAN7I882</accession>
<keyword evidence="2" id="KW-1185">Reference proteome</keyword>
<name>A0AAN7I882_QUERU</name>
<proteinExistence type="predicted"/>
<protein>
    <submittedName>
        <fullName evidence="1">Uncharacterized protein</fullName>
    </submittedName>
</protein>
<comment type="caution">
    <text evidence="1">The sequence shown here is derived from an EMBL/GenBank/DDBJ whole genome shotgun (WGS) entry which is preliminary data.</text>
</comment>
<dbReference type="EMBL" id="JAXUIC010000012">
    <property type="protein sequence ID" value="KAK4558643.1"/>
    <property type="molecule type" value="Genomic_DNA"/>
</dbReference>
<dbReference type="Proteomes" id="UP001324115">
    <property type="component" value="Unassembled WGS sequence"/>
</dbReference>